<dbReference type="RefSeq" id="WP_000059051.1">
    <property type="nucleotide sequence ID" value="NC_002758.2"/>
</dbReference>
<dbReference type="EMBL" id="BA000017">
    <property type="protein sequence ID" value="BAB56358.1"/>
    <property type="molecule type" value="Genomic_DNA"/>
</dbReference>
<dbReference type="AlphaFoldDB" id="A0A0H3JPY4"/>
<reference evidence="2 3" key="1">
    <citation type="journal article" date="2001" name="Lancet">
        <title>Whole genome sequencing of meticillin-resistant Staphylococcus aureus.</title>
        <authorList>
            <person name="Kuroda M."/>
            <person name="Ohta T."/>
            <person name="Uchiyama I."/>
            <person name="Baba T."/>
            <person name="Yuzawa H."/>
            <person name="Kobayashi I."/>
            <person name="Cui L."/>
            <person name="Oguchi A."/>
            <person name="Aoki K."/>
            <person name="Nagai Y."/>
            <person name="Lian J."/>
            <person name="Ito T."/>
            <person name="Kanamori M."/>
            <person name="Matsumaru H."/>
            <person name="Maruyama A."/>
            <person name="Murakami H."/>
            <person name="Hosoyama A."/>
            <person name="Mizutani-Ui Y."/>
            <person name="Takahashi N.K."/>
            <person name="Sawano T."/>
            <person name="Inoue R."/>
            <person name="Kaito C."/>
            <person name="Sekimizu K."/>
            <person name="Hirakawa H."/>
            <person name="Kuhara S."/>
            <person name="Goto S."/>
            <person name="Yabuzaki J."/>
            <person name="Kanehisa M."/>
            <person name="Yamashita A."/>
            <person name="Oshima K."/>
            <person name="Furuya K."/>
            <person name="Yoshino C."/>
            <person name="Shiba T."/>
            <person name="Hattori M."/>
            <person name="Ogasawara N."/>
            <person name="Hayashi H."/>
            <person name="Hiramatsu K."/>
        </authorList>
    </citation>
    <scope>NUCLEOTIDE SEQUENCE [LARGE SCALE GENOMIC DNA]</scope>
    <source>
        <strain evidence="3">Mu50 / ATCC 700699</strain>
    </source>
</reference>
<feature type="transmembrane region" description="Helical" evidence="1">
    <location>
        <begin position="21"/>
        <end position="44"/>
    </location>
</feature>
<dbReference type="Proteomes" id="UP000002481">
    <property type="component" value="Chromosome"/>
</dbReference>
<organism evidence="2 3">
    <name type="scientific">Staphylococcus aureus (strain Mu50 / ATCC 700699)</name>
    <dbReference type="NCBI Taxonomy" id="158878"/>
    <lineage>
        <taxon>Bacteria</taxon>
        <taxon>Bacillati</taxon>
        <taxon>Bacillota</taxon>
        <taxon>Bacilli</taxon>
        <taxon>Bacillales</taxon>
        <taxon>Staphylococcaceae</taxon>
        <taxon>Staphylococcus</taxon>
    </lineage>
</organism>
<evidence type="ECO:0000313" key="2">
    <source>
        <dbReference type="EMBL" id="BAB56358.1"/>
    </source>
</evidence>
<keyword evidence="1" id="KW-0812">Transmembrane</keyword>
<evidence type="ECO:0000313" key="3">
    <source>
        <dbReference type="Proteomes" id="UP000002481"/>
    </source>
</evidence>
<dbReference type="HOGENOM" id="CLU_111148_0_0_9"/>
<keyword evidence="1" id="KW-1133">Transmembrane helix</keyword>
<keyword evidence="1" id="KW-0472">Membrane</keyword>
<gene>
    <name evidence="2" type="ordered locus">SAV0196</name>
</gene>
<accession>A0A0H3JPY4</accession>
<evidence type="ECO:0000256" key="1">
    <source>
        <dbReference type="SAM" id="Phobius"/>
    </source>
</evidence>
<evidence type="ECO:0008006" key="4">
    <source>
        <dbReference type="Google" id="ProtNLM"/>
    </source>
</evidence>
<feature type="transmembrane region" description="Helical" evidence="1">
    <location>
        <begin position="179"/>
        <end position="198"/>
    </location>
</feature>
<sequence length="199" mass="22267">MSLSKLPLFNHFANIRIQPKLIIKLFLTLIIIVTYTFVSGLSVDYKKLLSEAGLSETSLAQIKIFSQISIFFSRVFSVLFTFLIILVISRIMRSDANTKSIFSATLSYILFTNAISLIILTIQISAGLSLIDYSITSLNIFAKGNRILGTFDLQFFVQAYILTVMLIGTSKLSIRASTIWGIIYLILIITFSLISISIQ</sequence>
<proteinExistence type="predicted"/>
<feature type="transmembrane region" description="Helical" evidence="1">
    <location>
        <begin position="146"/>
        <end position="167"/>
    </location>
</feature>
<feature type="transmembrane region" description="Helical" evidence="1">
    <location>
        <begin position="64"/>
        <end position="89"/>
    </location>
</feature>
<dbReference type="KEGG" id="sav:SAV0196"/>
<name>A0A0H3JPY4_STAAM</name>
<feature type="transmembrane region" description="Helical" evidence="1">
    <location>
        <begin position="101"/>
        <end position="126"/>
    </location>
</feature>
<protein>
    <recommendedName>
        <fullName evidence="4">Yip1 domain-containing protein</fullName>
    </recommendedName>
</protein>